<dbReference type="GeneID" id="9615157"/>
<dbReference type="InterPro" id="IPR011009">
    <property type="entry name" value="Kinase-like_dom_sf"/>
</dbReference>
<dbReference type="AlphaFoldDB" id="D8UBK8"/>
<dbReference type="FunFam" id="3.30.200.20:FF:001447">
    <property type="entry name" value="Predicted protein"/>
    <property type="match status" value="1"/>
</dbReference>
<dbReference type="PROSITE" id="PS50011">
    <property type="entry name" value="PROTEIN_KINASE_DOM"/>
    <property type="match status" value="1"/>
</dbReference>
<dbReference type="Proteomes" id="UP000001058">
    <property type="component" value="Unassembled WGS sequence"/>
</dbReference>
<feature type="repeat" description="ANK" evidence="7">
    <location>
        <begin position="4"/>
        <end position="36"/>
    </location>
</feature>
<dbReference type="SUPFAM" id="SSF56112">
    <property type="entry name" value="Protein kinase-like (PK-like)"/>
    <property type="match status" value="1"/>
</dbReference>
<name>D8UBK8_VOLCA</name>
<keyword evidence="12" id="KW-1185">Reference proteome</keyword>
<feature type="domain" description="Protein kinase" evidence="10">
    <location>
        <begin position="99"/>
        <end position="378"/>
    </location>
</feature>
<dbReference type="SUPFAM" id="SSF48403">
    <property type="entry name" value="Ankyrin repeat"/>
    <property type="match status" value="1"/>
</dbReference>
<dbReference type="CDD" id="cd13999">
    <property type="entry name" value="STKc_MAP3K-like"/>
    <property type="match status" value="1"/>
</dbReference>
<dbReference type="eggNOG" id="KOG0192">
    <property type="taxonomic scope" value="Eukaryota"/>
</dbReference>
<evidence type="ECO:0000256" key="7">
    <source>
        <dbReference type="PROSITE-ProRule" id="PRU00023"/>
    </source>
</evidence>
<keyword evidence="7" id="KW-0040">ANK repeat</keyword>
<evidence type="ECO:0000259" key="10">
    <source>
        <dbReference type="PROSITE" id="PS50011"/>
    </source>
</evidence>
<proteinExistence type="inferred from homology"/>
<dbReference type="GO" id="GO:0004674">
    <property type="term" value="F:protein serine/threonine kinase activity"/>
    <property type="evidence" value="ECO:0007669"/>
    <property type="project" value="UniProtKB-KW"/>
</dbReference>
<evidence type="ECO:0000256" key="3">
    <source>
        <dbReference type="ARBA" id="ARBA00022679"/>
    </source>
</evidence>
<dbReference type="InterPro" id="IPR051681">
    <property type="entry name" value="Ser/Thr_Kinases-Pseudokinases"/>
</dbReference>
<dbReference type="InterPro" id="IPR001245">
    <property type="entry name" value="Ser-Thr/Tyr_kinase_cat_dom"/>
</dbReference>
<dbReference type="InterPro" id="IPR017441">
    <property type="entry name" value="Protein_kinase_ATP_BS"/>
</dbReference>
<dbReference type="PANTHER" id="PTHR44329:SF140">
    <property type="entry name" value="INACTIVE PROTEIN TYROSINE KINASE PTKL"/>
    <property type="match status" value="1"/>
</dbReference>
<dbReference type="SMART" id="SM00220">
    <property type="entry name" value="S_TKc"/>
    <property type="match status" value="1"/>
</dbReference>
<dbReference type="Pfam" id="PF07714">
    <property type="entry name" value="PK_Tyr_Ser-Thr"/>
    <property type="match status" value="1"/>
</dbReference>
<evidence type="ECO:0000256" key="6">
    <source>
        <dbReference type="ARBA" id="ARBA00022840"/>
    </source>
</evidence>
<dbReference type="InParanoid" id="D8UBK8"/>
<sequence length="390" mass="44007">MDYDRRTPLHVAAAEGAYSVVEWLVQEGADVNAIDRHGRTPLEEAARNDHGEVVRLLIQFGGSLVALDKSKLRGIVNTRRMMMTELGWEPEWEVNPKELQLVERIGSGEFGDVYRAKWHGSYVAAKLLKRSDEIAIGDFRTEIAILRKIHHPNCTQFLGACTKQKPYIVITELMSQPTICPSIQPSIHHPLMMQVEIALDFARGMAYLHSRRQPIVHRDLKPANLMIAGNLHADTEQLYLDSGVIKVADFGLAGALDINVTYKLTGETGSYRYMAPECFRHEPYNLKVDVYSFAMIIFQLFEATQPFAGHDPVEAARNAAMLSARPGFPPRSKLSATESMRRLIEDCWAADAEKRPTFEDIIQRLEVELAKLPKHQHFEKDAACTNCIVQ</sequence>
<dbReference type="KEGG" id="vcn:VOLCADRAFT_66387"/>
<evidence type="ECO:0000256" key="1">
    <source>
        <dbReference type="ARBA" id="ARBA00005843"/>
    </source>
</evidence>
<evidence type="ECO:0000256" key="5">
    <source>
        <dbReference type="ARBA" id="ARBA00022777"/>
    </source>
</evidence>
<evidence type="ECO:0000256" key="4">
    <source>
        <dbReference type="ARBA" id="ARBA00022741"/>
    </source>
</evidence>
<keyword evidence="3" id="KW-0808">Transferase</keyword>
<dbReference type="PROSITE" id="PS00107">
    <property type="entry name" value="PROTEIN_KINASE_ATP"/>
    <property type="match status" value="1"/>
</dbReference>
<dbReference type="InterPro" id="IPR008271">
    <property type="entry name" value="Ser/Thr_kinase_AS"/>
</dbReference>
<dbReference type="InterPro" id="IPR000719">
    <property type="entry name" value="Prot_kinase_dom"/>
</dbReference>
<dbReference type="RefSeq" id="XP_002955947.1">
    <property type="nucleotide sequence ID" value="XM_002955901.1"/>
</dbReference>
<dbReference type="GO" id="GO:0005524">
    <property type="term" value="F:ATP binding"/>
    <property type="evidence" value="ECO:0007669"/>
    <property type="project" value="UniProtKB-UniRule"/>
</dbReference>
<feature type="binding site" evidence="8">
    <location>
        <position position="126"/>
    </location>
    <ligand>
        <name>ATP</name>
        <dbReference type="ChEBI" id="CHEBI:30616"/>
    </ligand>
</feature>
<feature type="repeat" description="ANK" evidence="7">
    <location>
        <begin position="37"/>
        <end position="69"/>
    </location>
</feature>
<dbReference type="PROSITE" id="PS50088">
    <property type="entry name" value="ANK_REPEAT"/>
    <property type="match status" value="2"/>
</dbReference>
<dbReference type="EMBL" id="GL378377">
    <property type="protein sequence ID" value="EFJ42907.1"/>
    <property type="molecule type" value="Genomic_DNA"/>
</dbReference>
<dbReference type="Gene3D" id="1.25.40.20">
    <property type="entry name" value="Ankyrin repeat-containing domain"/>
    <property type="match status" value="1"/>
</dbReference>
<evidence type="ECO:0000256" key="8">
    <source>
        <dbReference type="PROSITE-ProRule" id="PRU10141"/>
    </source>
</evidence>
<dbReference type="PROSITE" id="PS50297">
    <property type="entry name" value="ANK_REP_REGION"/>
    <property type="match status" value="2"/>
</dbReference>
<keyword evidence="6 8" id="KW-0067">ATP-binding</keyword>
<dbReference type="FunCoup" id="D8UBK8">
    <property type="interactions" value="1414"/>
</dbReference>
<comment type="similarity">
    <text evidence="1">Belongs to the protein kinase superfamily. TKL Ser/Thr protein kinase family.</text>
</comment>
<evidence type="ECO:0000256" key="9">
    <source>
        <dbReference type="RuleBase" id="RU000304"/>
    </source>
</evidence>
<dbReference type="SMART" id="SM00248">
    <property type="entry name" value="ANK"/>
    <property type="match status" value="2"/>
</dbReference>
<dbReference type="Pfam" id="PF12796">
    <property type="entry name" value="Ank_2"/>
    <property type="match status" value="1"/>
</dbReference>
<dbReference type="InterPro" id="IPR002110">
    <property type="entry name" value="Ankyrin_rpt"/>
</dbReference>
<gene>
    <name evidence="11" type="ORF">VOLCADRAFT_66387</name>
</gene>
<dbReference type="Gene3D" id="1.10.510.10">
    <property type="entry name" value="Transferase(Phosphotransferase) domain 1"/>
    <property type="match status" value="1"/>
</dbReference>
<dbReference type="PIRSF" id="PIRSF000654">
    <property type="entry name" value="Integrin-linked_kinase"/>
    <property type="match status" value="1"/>
</dbReference>
<accession>D8UBK8</accession>
<evidence type="ECO:0000256" key="2">
    <source>
        <dbReference type="ARBA" id="ARBA00022527"/>
    </source>
</evidence>
<dbReference type="PANTHER" id="PTHR44329">
    <property type="entry name" value="SERINE/THREONINE-PROTEIN KINASE TNNI3K-RELATED"/>
    <property type="match status" value="1"/>
</dbReference>
<dbReference type="Gene3D" id="3.30.200.20">
    <property type="entry name" value="Phosphorylase Kinase, domain 1"/>
    <property type="match status" value="1"/>
</dbReference>
<dbReference type="FunFam" id="1.10.510.10:FF:001660">
    <property type="entry name" value="Predicted protein"/>
    <property type="match status" value="1"/>
</dbReference>
<protein>
    <recommendedName>
        <fullName evidence="10">Protein kinase domain-containing protein</fullName>
    </recommendedName>
</protein>
<evidence type="ECO:0000313" key="12">
    <source>
        <dbReference type="Proteomes" id="UP000001058"/>
    </source>
</evidence>
<evidence type="ECO:0000313" key="11">
    <source>
        <dbReference type="EMBL" id="EFJ42907.1"/>
    </source>
</evidence>
<organism evidence="12">
    <name type="scientific">Volvox carteri f. nagariensis</name>
    <dbReference type="NCBI Taxonomy" id="3068"/>
    <lineage>
        <taxon>Eukaryota</taxon>
        <taxon>Viridiplantae</taxon>
        <taxon>Chlorophyta</taxon>
        <taxon>core chlorophytes</taxon>
        <taxon>Chlorophyceae</taxon>
        <taxon>CS clade</taxon>
        <taxon>Chlamydomonadales</taxon>
        <taxon>Volvocaceae</taxon>
        <taxon>Volvox</taxon>
    </lineage>
</organism>
<dbReference type="OrthoDB" id="4062651at2759"/>
<dbReference type="InterPro" id="IPR036770">
    <property type="entry name" value="Ankyrin_rpt-contain_sf"/>
</dbReference>
<keyword evidence="2 9" id="KW-0723">Serine/threonine-protein kinase</keyword>
<dbReference type="STRING" id="3068.D8UBK8"/>
<reference evidence="11 12" key="1">
    <citation type="journal article" date="2010" name="Science">
        <title>Genomic analysis of organismal complexity in the multicellular green alga Volvox carteri.</title>
        <authorList>
            <person name="Prochnik S.E."/>
            <person name="Umen J."/>
            <person name="Nedelcu A.M."/>
            <person name="Hallmann A."/>
            <person name="Miller S.M."/>
            <person name="Nishii I."/>
            <person name="Ferris P."/>
            <person name="Kuo A."/>
            <person name="Mitros T."/>
            <person name="Fritz-Laylin L.K."/>
            <person name="Hellsten U."/>
            <person name="Chapman J."/>
            <person name="Simakov O."/>
            <person name="Rensing S.A."/>
            <person name="Terry A."/>
            <person name="Pangilinan J."/>
            <person name="Kapitonov V."/>
            <person name="Jurka J."/>
            <person name="Salamov A."/>
            <person name="Shapiro H."/>
            <person name="Schmutz J."/>
            <person name="Grimwood J."/>
            <person name="Lindquist E."/>
            <person name="Lucas S."/>
            <person name="Grigoriev I.V."/>
            <person name="Schmitt R."/>
            <person name="Kirk D."/>
            <person name="Rokhsar D.S."/>
        </authorList>
    </citation>
    <scope>NUCLEOTIDE SEQUENCE [LARGE SCALE GENOMIC DNA]</scope>
    <source>
        <strain evidence="12">f. Nagariensis / Eve</strain>
    </source>
</reference>
<keyword evidence="4 8" id="KW-0547">Nucleotide-binding</keyword>
<dbReference type="PROSITE" id="PS00108">
    <property type="entry name" value="PROTEIN_KINASE_ST"/>
    <property type="match status" value="1"/>
</dbReference>
<keyword evidence="5" id="KW-0418">Kinase</keyword>